<keyword evidence="3" id="KW-1185">Reference proteome</keyword>
<reference evidence="2 3" key="1">
    <citation type="journal article" date="2010" name="Virol. J.">
        <title>Genomes of the T4-related bacteriophages as windows on microbial genome evolution.</title>
        <authorList>
            <person name="Petrov V.M."/>
            <person name="Ratnayaka S."/>
            <person name="Nolan J.M."/>
            <person name="Miller E.S."/>
            <person name="Karam J.D."/>
        </authorList>
    </citation>
    <scope>NUCLEOTIDE SEQUENCE [LARGE SCALE GENOMIC DNA]</scope>
</reference>
<dbReference type="Pfam" id="PF09158">
    <property type="entry name" value="MotCF"/>
    <property type="match status" value="1"/>
</dbReference>
<dbReference type="SUPFAM" id="SSF69652">
    <property type="entry name" value="DNA-binding C-terminal domain of the transcription factor MotA"/>
    <property type="match status" value="1"/>
</dbReference>
<dbReference type="InterPro" id="IPR036388">
    <property type="entry name" value="WH-like_DNA-bd_sf"/>
</dbReference>
<proteinExistence type="predicted"/>
<evidence type="ECO:0000313" key="3">
    <source>
        <dbReference type="Proteomes" id="UP000008730"/>
    </source>
</evidence>
<dbReference type="GeneID" id="9926126"/>
<dbReference type="RefSeq" id="YP_004009853.1">
    <property type="nucleotide sequence ID" value="NC_014661.1"/>
</dbReference>
<organism evidence="2 3">
    <name type="scientific">Acinetobacter phage Acj61</name>
    <dbReference type="NCBI Taxonomy" id="760732"/>
    <lineage>
        <taxon>Viruses</taxon>
        <taxon>Duplodnaviria</taxon>
        <taxon>Heunggongvirae</taxon>
        <taxon>Uroviricota</taxon>
        <taxon>Caudoviricetes</taxon>
        <taxon>Pantevenvirales</taxon>
        <taxon>Straboviridae</taxon>
        <taxon>Twarogvirinae</taxon>
        <taxon>Lasallevirus</taxon>
        <taxon>Lasallevirus Acj61</taxon>
        <taxon>Acinetobacter virus Acj61</taxon>
    </lineage>
</organism>
<dbReference type="Proteomes" id="UP000008730">
    <property type="component" value="Segment"/>
</dbReference>
<name>E5E4L7_9CAUD</name>
<feature type="domain" description="Transcription regulator MotA C-terminal" evidence="1">
    <location>
        <begin position="112"/>
        <end position="206"/>
    </location>
</feature>
<gene>
    <name evidence="2" type="primary">motA</name>
    <name evidence="2" type="ORF">Acj61p236</name>
</gene>
<evidence type="ECO:0000313" key="2">
    <source>
        <dbReference type="EMBL" id="ADG36201.1"/>
    </source>
</evidence>
<dbReference type="InterPro" id="IPR015241">
    <property type="entry name" value="MotA_Tscrpt_reg_C"/>
</dbReference>
<dbReference type="Gene3D" id="1.10.10.10">
    <property type="entry name" value="Winged helix-like DNA-binding domain superfamily/Winged helix DNA-binding domain"/>
    <property type="match status" value="1"/>
</dbReference>
<dbReference type="OrthoDB" id="35920at10239"/>
<dbReference type="Gene3D" id="3.90.1150.20">
    <property type="entry name" value="Transcription regulator MotA, C-terminal domain"/>
    <property type="match status" value="1"/>
</dbReference>
<dbReference type="InterPro" id="IPR036474">
    <property type="entry name" value="MotA_Tscrpt_reg_C_sf"/>
</dbReference>
<dbReference type="KEGG" id="vg:9926126"/>
<evidence type="ECO:0000259" key="1">
    <source>
        <dbReference type="Pfam" id="PF09158"/>
    </source>
</evidence>
<sequence length="213" mass="24122">MKQIDYLNQILGDKGQLVELDYKILKELYKQSFQTPQMIADIIESDVIDVISSLTKMQNSALNLVEISVDKFLTTPEGDDAIEAAAKAWVESERPELLEAKGTRKKREIHECMEAFKDFALEYLTDKIEVKNTVVDRSNFLILFAKRISSVGALEIKNKGEVRVVGRKPSDKVVEKLASIGMKYRQTPAQTYFDIECTEDNIVNIIDALIETA</sequence>
<protein>
    <submittedName>
        <fullName evidence="2">MotA activator of middle period transcription</fullName>
    </submittedName>
</protein>
<accession>E5E4L7</accession>
<dbReference type="EMBL" id="GU911519">
    <property type="protein sequence ID" value="ADG36201.1"/>
    <property type="molecule type" value="Genomic_DNA"/>
</dbReference>